<dbReference type="Proteomes" id="UP000054785">
    <property type="component" value="Unassembled WGS sequence"/>
</dbReference>
<evidence type="ECO:0000313" key="1">
    <source>
        <dbReference type="EMBL" id="KTC97382.1"/>
    </source>
</evidence>
<sequence length="94" mass="10631">MSFYTWSRIRAAKSFYVKTYRLVGRLLLASMALSLILIYGIYHLWANTPERNFYATSGYYPPIQLTPLSAPNTTDTALLPPDPSGEDDTRAIPQ</sequence>
<dbReference type="OrthoDB" id="5653490at2"/>
<dbReference type="AlphaFoldDB" id="A0A0W0TPA7"/>
<gene>
    <name evidence="1" type="primary">dotJ</name>
    <name evidence="1" type="synonym">icmM</name>
    <name evidence="1" type="ORF">Lgee_1846</name>
</gene>
<comment type="caution">
    <text evidence="1">The sequence shown here is derived from an EMBL/GenBank/DDBJ whole genome shotgun (WGS) entry which is preliminary data.</text>
</comment>
<dbReference type="InterPro" id="IPR021055">
    <property type="entry name" value="T4BSS_IcmL/DotI"/>
</dbReference>
<dbReference type="Pfam" id="PF11393">
    <property type="entry name" value="T4BSS_DotI_IcmL"/>
    <property type="match status" value="1"/>
</dbReference>
<dbReference type="PATRIC" id="fig|45065.4.peg.2004"/>
<reference evidence="1 2" key="1">
    <citation type="submission" date="2015-11" db="EMBL/GenBank/DDBJ databases">
        <title>Genomic analysis of 38 Legionella species identifies large and diverse effector repertoires.</title>
        <authorList>
            <person name="Burstein D."/>
            <person name="Amaro F."/>
            <person name="Zusman T."/>
            <person name="Lifshitz Z."/>
            <person name="Cohen O."/>
            <person name="Gilbert J.A."/>
            <person name="Pupko T."/>
            <person name="Shuman H.A."/>
            <person name="Segal G."/>
        </authorList>
    </citation>
    <scope>NUCLEOTIDE SEQUENCE [LARGE SCALE GENOMIC DNA]</scope>
    <source>
        <strain evidence="1 2">ATCC 49504</strain>
    </source>
</reference>
<dbReference type="NCBIfam" id="NF038227">
    <property type="entry name" value="IcmM_DotJ_IVB"/>
    <property type="match status" value="1"/>
</dbReference>
<organism evidence="1 2">
    <name type="scientific">Legionella geestiana</name>
    <dbReference type="NCBI Taxonomy" id="45065"/>
    <lineage>
        <taxon>Bacteria</taxon>
        <taxon>Pseudomonadati</taxon>
        <taxon>Pseudomonadota</taxon>
        <taxon>Gammaproteobacteria</taxon>
        <taxon>Legionellales</taxon>
        <taxon>Legionellaceae</taxon>
        <taxon>Legionella</taxon>
    </lineage>
</organism>
<dbReference type="STRING" id="45065.Lgee_1846"/>
<name>A0A0W0TPA7_9GAMM</name>
<dbReference type="RefSeq" id="WP_028387415.1">
    <property type="nucleotide sequence ID" value="NZ_CAAAHN010000030.1"/>
</dbReference>
<dbReference type="EMBL" id="LNYC01000071">
    <property type="protein sequence ID" value="KTC97382.1"/>
    <property type="molecule type" value="Genomic_DNA"/>
</dbReference>
<proteinExistence type="predicted"/>
<accession>A0A0W0TPA7</accession>
<protein>
    <submittedName>
        <fullName evidence="1">Component of the Dot/Icm secretion system, predicted inner membrane protein</fullName>
    </submittedName>
</protein>
<keyword evidence="2" id="KW-1185">Reference proteome</keyword>
<evidence type="ECO:0000313" key="2">
    <source>
        <dbReference type="Proteomes" id="UP000054785"/>
    </source>
</evidence>